<proteinExistence type="predicted"/>
<organism evidence="1 2">
    <name type="scientific">Xanthobacter agilis</name>
    <dbReference type="NCBI Taxonomy" id="47492"/>
    <lineage>
        <taxon>Bacteria</taxon>
        <taxon>Pseudomonadati</taxon>
        <taxon>Pseudomonadota</taxon>
        <taxon>Alphaproteobacteria</taxon>
        <taxon>Hyphomicrobiales</taxon>
        <taxon>Xanthobacteraceae</taxon>
        <taxon>Xanthobacter</taxon>
    </lineage>
</organism>
<evidence type="ECO:0000313" key="2">
    <source>
        <dbReference type="Proteomes" id="UP001241747"/>
    </source>
</evidence>
<evidence type="ECO:0000313" key="1">
    <source>
        <dbReference type="EMBL" id="MDQ0507332.1"/>
    </source>
</evidence>
<gene>
    <name evidence="1" type="ORF">QOZ94_004155</name>
</gene>
<reference evidence="1 2" key="1">
    <citation type="submission" date="2023-07" db="EMBL/GenBank/DDBJ databases">
        <title>Genomic Encyclopedia of Type Strains, Phase IV (KMG-IV): sequencing the most valuable type-strain genomes for metagenomic binning, comparative biology and taxonomic classification.</title>
        <authorList>
            <person name="Goeker M."/>
        </authorList>
    </citation>
    <scope>NUCLEOTIDE SEQUENCE [LARGE SCALE GENOMIC DNA]</scope>
    <source>
        <strain evidence="1 2">DSM 3770</strain>
    </source>
</reference>
<accession>A0ABU0LJR1</accession>
<dbReference type="EMBL" id="JAUSVY010000016">
    <property type="protein sequence ID" value="MDQ0507332.1"/>
    <property type="molecule type" value="Genomic_DNA"/>
</dbReference>
<dbReference type="Proteomes" id="UP001241747">
    <property type="component" value="Unassembled WGS sequence"/>
</dbReference>
<keyword evidence="2" id="KW-1185">Reference proteome</keyword>
<dbReference type="RefSeq" id="WP_237347424.1">
    <property type="nucleotide sequence ID" value="NZ_JABWGX010000035.1"/>
</dbReference>
<sequence length="88" mass="9583">MATYALELAQLKSANTLEDIVSIVSRFSANSNGAGAILYSCKVNRMSAHHLALSLYDSYKMKGIEVGIIDKTARGVFLANEDVDMQIK</sequence>
<protein>
    <submittedName>
        <fullName evidence="1">Uncharacterized protein</fullName>
    </submittedName>
</protein>
<comment type="caution">
    <text evidence="1">The sequence shown here is derived from an EMBL/GenBank/DDBJ whole genome shotgun (WGS) entry which is preliminary data.</text>
</comment>
<name>A0ABU0LJR1_XANAG</name>